<evidence type="ECO:0000256" key="1">
    <source>
        <dbReference type="ARBA" id="ARBA00023015"/>
    </source>
</evidence>
<dbReference type="SMART" id="SM00421">
    <property type="entry name" value="HTH_LUXR"/>
    <property type="match status" value="1"/>
</dbReference>
<reference evidence="5" key="1">
    <citation type="submission" date="2021-04" db="EMBL/GenBank/DDBJ databases">
        <title>Pseudonocardia sp. nov., isolated from sandy soil of mangrove forest.</title>
        <authorList>
            <person name="Zan Z."/>
            <person name="Huang R."/>
            <person name="Liu W."/>
        </authorList>
    </citation>
    <scope>NUCLEOTIDE SEQUENCE</scope>
    <source>
        <strain evidence="5">S2-4</strain>
    </source>
</reference>
<keyword evidence="2" id="KW-0238">DNA-binding</keyword>
<evidence type="ECO:0000313" key="6">
    <source>
        <dbReference type="Proteomes" id="UP001165283"/>
    </source>
</evidence>
<evidence type="ECO:0000313" key="5">
    <source>
        <dbReference type="EMBL" id="MCO1656136.1"/>
    </source>
</evidence>
<dbReference type="Gene3D" id="1.10.10.10">
    <property type="entry name" value="Winged helix-like DNA-binding domain superfamily/Winged helix DNA-binding domain"/>
    <property type="match status" value="1"/>
</dbReference>
<dbReference type="InterPro" id="IPR016032">
    <property type="entry name" value="Sig_transdc_resp-reg_C-effctor"/>
</dbReference>
<evidence type="ECO:0000259" key="4">
    <source>
        <dbReference type="PROSITE" id="PS50043"/>
    </source>
</evidence>
<keyword evidence="6" id="KW-1185">Reference proteome</keyword>
<dbReference type="SUPFAM" id="SSF46894">
    <property type="entry name" value="C-terminal effector domain of the bipartite response regulators"/>
    <property type="match status" value="1"/>
</dbReference>
<organism evidence="5 6">
    <name type="scientific">Pseudonocardia humida</name>
    <dbReference type="NCBI Taxonomy" id="2800819"/>
    <lineage>
        <taxon>Bacteria</taxon>
        <taxon>Bacillati</taxon>
        <taxon>Actinomycetota</taxon>
        <taxon>Actinomycetes</taxon>
        <taxon>Pseudonocardiales</taxon>
        <taxon>Pseudonocardiaceae</taxon>
        <taxon>Pseudonocardia</taxon>
    </lineage>
</organism>
<dbReference type="PROSITE" id="PS00622">
    <property type="entry name" value="HTH_LUXR_1"/>
    <property type="match status" value="1"/>
</dbReference>
<sequence>MIGDPSSSRLRAARELRGLLRGAGTAPGLAAAALVELRGVLPYDCASLARWDPAAGRHRTVAAAGYPPDAQRAIDAGMHADPLFDEVRRSGRPVRVRDIPGPRRSGRMFDTVIGPLGFRDGLTHCLTAPDGRYLGMVNISTLDARQPDDDAVALLELLADDLAGLLDPLPAPVAATAALATGEADGLFVGRGGATALSPGARPELVGPRSPLHPLLVAALAGRPVPASALVVLGRELLAVALDPRPGGVVVLHRPASAPHGLTLRELDVLAALARGRTNGQVAAALGITPRTVAAHVEHLLAKTGAPNRAAAARLATHLGLLG</sequence>
<accession>A0ABT0ZZJ2</accession>
<dbReference type="CDD" id="cd06170">
    <property type="entry name" value="LuxR_C_like"/>
    <property type="match status" value="1"/>
</dbReference>
<dbReference type="Proteomes" id="UP001165283">
    <property type="component" value="Unassembled WGS sequence"/>
</dbReference>
<dbReference type="InterPro" id="IPR036388">
    <property type="entry name" value="WH-like_DNA-bd_sf"/>
</dbReference>
<comment type="caution">
    <text evidence="5">The sequence shown here is derived from an EMBL/GenBank/DDBJ whole genome shotgun (WGS) entry which is preliminary data.</text>
</comment>
<dbReference type="InterPro" id="IPR000792">
    <property type="entry name" value="Tscrpt_reg_LuxR_C"/>
</dbReference>
<gene>
    <name evidence="5" type="ORF">KDL28_13840</name>
</gene>
<evidence type="ECO:0000256" key="3">
    <source>
        <dbReference type="ARBA" id="ARBA00023163"/>
    </source>
</evidence>
<protein>
    <submittedName>
        <fullName evidence="5">Helix-turn-helix transcriptional regulator</fullName>
    </submittedName>
</protein>
<evidence type="ECO:0000256" key="2">
    <source>
        <dbReference type="ARBA" id="ARBA00023125"/>
    </source>
</evidence>
<dbReference type="PANTHER" id="PTHR44688">
    <property type="entry name" value="DNA-BINDING TRANSCRIPTIONAL ACTIVATOR DEVR_DOSR"/>
    <property type="match status" value="1"/>
</dbReference>
<dbReference type="PANTHER" id="PTHR44688:SF16">
    <property type="entry name" value="DNA-BINDING TRANSCRIPTIONAL ACTIVATOR DEVR_DOSR"/>
    <property type="match status" value="1"/>
</dbReference>
<keyword evidence="3" id="KW-0804">Transcription</keyword>
<dbReference type="PROSITE" id="PS50043">
    <property type="entry name" value="HTH_LUXR_2"/>
    <property type="match status" value="1"/>
</dbReference>
<dbReference type="SUPFAM" id="SSF55781">
    <property type="entry name" value="GAF domain-like"/>
    <property type="match status" value="1"/>
</dbReference>
<dbReference type="Pfam" id="PF00196">
    <property type="entry name" value="GerE"/>
    <property type="match status" value="1"/>
</dbReference>
<dbReference type="PRINTS" id="PR00038">
    <property type="entry name" value="HTHLUXR"/>
</dbReference>
<dbReference type="EMBL" id="JAGSOV010000032">
    <property type="protein sequence ID" value="MCO1656136.1"/>
    <property type="molecule type" value="Genomic_DNA"/>
</dbReference>
<dbReference type="RefSeq" id="WP_252438577.1">
    <property type="nucleotide sequence ID" value="NZ_JAGSOV010000032.1"/>
</dbReference>
<keyword evidence="1" id="KW-0805">Transcription regulation</keyword>
<dbReference type="Gene3D" id="3.30.450.40">
    <property type="match status" value="1"/>
</dbReference>
<feature type="domain" description="HTH luxR-type" evidence="4">
    <location>
        <begin position="255"/>
        <end position="320"/>
    </location>
</feature>
<proteinExistence type="predicted"/>
<name>A0ABT0ZZJ2_9PSEU</name>
<dbReference type="InterPro" id="IPR029016">
    <property type="entry name" value="GAF-like_dom_sf"/>
</dbReference>